<dbReference type="PANTHER" id="PTHR11552:SF147">
    <property type="entry name" value="CHOLINE DEHYDROGENASE, MITOCHONDRIAL"/>
    <property type="match status" value="1"/>
</dbReference>
<keyword evidence="3" id="KW-0285">Flavoprotein</keyword>
<comment type="similarity">
    <text evidence="2">Belongs to the GMC oxidoreductase family.</text>
</comment>
<evidence type="ECO:0000256" key="5">
    <source>
        <dbReference type="PIRSR" id="PIRSR000137-1"/>
    </source>
</evidence>
<dbReference type="Pfam" id="PF00732">
    <property type="entry name" value="GMC_oxred_N"/>
    <property type="match status" value="1"/>
</dbReference>
<dbReference type="PROSITE" id="PS00624">
    <property type="entry name" value="GMC_OXRED_2"/>
    <property type="match status" value="1"/>
</dbReference>
<dbReference type="AlphaFoldDB" id="A0A5C3NBB8"/>
<evidence type="ECO:0000313" key="9">
    <source>
        <dbReference type="Proteomes" id="UP000305948"/>
    </source>
</evidence>
<dbReference type="GO" id="GO:0016614">
    <property type="term" value="F:oxidoreductase activity, acting on CH-OH group of donors"/>
    <property type="evidence" value="ECO:0007669"/>
    <property type="project" value="InterPro"/>
</dbReference>
<evidence type="ECO:0000313" key="8">
    <source>
        <dbReference type="EMBL" id="TFK51151.1"/>
    </source>
</evidence>
<gene>
    <name evidence="8" type="ORF">OE88DRAFT_1749144</name>
</gene>
<dbReference type="STRING" id="5364.A0A5C3NBB8"/>
<sequence length="598" mass="64594">MSFRASRLVSDPSRIFDHGKSGYDTNESDSYDYVIVGGGTAGCVLASRLTEKADLNILLIEAGETRMPLAFTKLFSSQYDWDYDTTPQVGLNNRRTHWPSGKMLGGSSSINCCVHHHCAPEDFDNWAKLGMTGWSYNNLRQYFLKSEKYSPGGSTSNVDPSLRGASGPWRTRRCTTLPISQAIIRSCEVNGIPMKHDFNTKSGTAGVGSLACFIDQAGERSSTATAYLTPDVLLRPNLTVLIGCSIERILFEEQGGSQRATGVQVSKSPDTLSYVIRASKEVILCAGSVATPQLLTISGIGPHEELERLAIQPIKCLDAVGKNLSDHICTGALHFPCKPGYSLDYLSHPLSAAVAAARWMVTGGGPLSYPPMPGAAFFRSGDANLPFGTSTAYPVEDLATGPGAPDCELVWFPLLIQPSGQVKQPRDRHGITLSVIALQPKSKGGITLASGSIWDKPIINANYLHQESDLNLLLRAIHLQRAIARTPPFSEILELTDAVTDKNDMFWPGDAHPSTLTEDGLRDWIRANSTSAWHPVSTARMGLSPADSVVDVSLRVHGVTGLRVCDASVFPTQVSGHPCATVVAIAEKLADMIKEERK</sequence>
<dbReference type="SUPFAM" id="SSF54373">
    <property type="entry name" value="FAD-linked reductases, C-terminal domain"/>
    <property type="match status" value="1"/>
</dbReference>
<dbReference type="EMBL" id="ML213512">
    <property type="protein sequence ID" value="TFK51151.1"/>
    <property type="molecule type" value="Genomic_DNA"/>
</dbReference>
<feature type="active site" description="Proton donor" evidence="5">
    <location>
        <position position="534"/>
    </location>
</feature>
<dbReference type="Gene3D" id="3.30.560.10">
    <property type="entry name" value="Glucose Oxidase, domain 3"/>
    <property type="match status" value="1"/>
</dbReference>
<dbReference type="SUPFAM" id="SSF51905">
    <property type="entry name" value="FAD/NAD(P)-binding domain"/>
    <property type="match status" value="1"/>
</dbReference>
<feature type="domain" description="Glucose-methanol-choline oxidoreductase N-terminal" evidence="7">
    <location>
        <begin position="287"/>
        <end position="301"/>
    </location>
</feature>
<evidence type="ECO:0000256" key="2">
    <source>
        <dbReference type="ARBA" id="ARBA00010790"/>
    </source>
</evidence>
<reference evidence="8 9" key="1">
    <citation type="journal article" date="2019" name="Nat. Ecol. Evol.">
        <title>Megaphylogeny resolves global patterns of mushroom evolution.</title>
        <authorList>
            <person name="Varga T."/>
            <person name="Krizsan K."/>
            <person name="Foldi C."/>
            <person name="Dima B."/>
            <person name="Sanchez-Garcia M."/>
            <person name="Sanchez-Ramirez S."/>
            <person name="Szollosi G.J."/>
            <person name="Szarkandi J.G."/>
            <person name="Papp V."/>
            <person name="Albert L."/>
            <person name="Andreopoulos W."/>
            <person name="Angelini C."/>
            <person name="Antonin V."/>
            <person name="Barry K.W."/>
            <person name="Bougher N.L."/>
            <person name="Buchanan P."/>
            <person name="Buyck B."/>
            <person name="Bense V."/>
            <person name="Catcheside P."/>
            <person name="Chovatia M."/>
            <person name="Cooper J."/>
            <person name="Damon W."/>
            <person name="Desjardin D."/>
            <person name="Finy P."/>
            <person name="Geml J."/>
            <person name="Haridas S."/>
            <person name="Hughes K."/>
            <person name="Justo A."/>
            <person name="Karasinski D."/>
            <person name="Kautmanova I."/>
            <person name="Kiss B."/>
            <person name="Kocsube S."/>
            <person name="Kotiranta H."/>
            <person name="LaButti K.M."/>
            <person name="Lechner B.E."/>
            <person name="Liimatainen K."/>
            <person name="Lipzen A."/>
            <person name="Lukacs Z."/>
            <person name="Mihaltcheva S."/>
            <person name="Morgado L.N."/>
            <person name="Niskanen T."/>
            <person name="Noordeloos M.E."/>
            <person name="Ohm R.A."/>
            <person name="Ortiz-Santana B."/>
            <person name="Ovrebo C."/>
            <person name="Racz N."/>
            <person name="Riley R."/>
            <person name="Savchenko A."/>
            <person name="Shiryaev A."/>
            <person name="Soop K."/>
            <person name="Spirin V."/>
            <person name="Szebenyi C."/>
            <person name="Tomsovsky M."/>
            <person name="Tulloss R.E."/>
            <person name="Uehling J."/>
            <person name="Grigoriev I.V."/>
            <person name="Vagvolgyi C."/>
            <person name="Papp T."/>
            <person name="Martin F.M."/>
            <person name="Miettinen O."/>
            <person name="Hibbett D.S."/>
            <person name="Nagy L.G."/>
        </authorList>
    </citation>
    <scope>NUCLEOTIDE SEQUENCE [LARGE SCALE GENOMIC DNA]</scope>
    <source>
        <strain evidence="8 9">OMC1185</strain>
    </source>
</reference>
<feature type="active site" description="Proton acceptor" evidence="5">
    <location>
        <position position="577"/>
    </location>
</feature>
<keyword evidence="9" id="KW-1185">Reference proteome</keyword>
<dbReference type="Gene3D" id="3.50.50.60">
    <property type="entry name" value="FAD/NAD(P)-binding domain"/>
    <property type="match status" value="1"/>
</dbReference>
<organism evidence="8 9">
    <name type="scientific">Heliocybe sulcata</name>
    <dbReference type="NCBI Taxonomy" id="5364"/>
    <lineage>
        <taxon>Eukaryota</taxon>
        <taxon>Fungi</taxon>
        <taxon>Dikarya</taxon>
        <taxon>Basidiomycota</taxon>
        <taxon>Agaricomycotina</taxon>
        <taxon>Agaricomycetes</taxon>
        <taxon>Gloeophyllales</taxon>
        <taxon>Gloeophyllaceae</taxon>
        <taxon>Heliocybe</taxon>
    </lineage>
</organism>
<feature type="binding site" evidence="6">
    <location>
        <begin position="111"/>
        <end position="114"/>
    </location>
    <ligand>
        <name>FAD</name>
        <dbReference type="ChEBI" id="CHEBI:57692"/>
    </ligand>
</feature>
<dbReference type="InterPro" id="IPR036188">
    <property type="entry name" value="FAD/NAD-bd_sf"/>
</dbReference>
<protein>
    <submittedName>
        <fullName evidence="8">GMC oxidoreductase</fullName>
    </submittedName>
</protein>
<name>A0A5C3NBB8_9AGAM</name>
<dbReference type="InterPro" id="IPR007867">
    <property type="entry name" value="GMC_OxRtase_C"/>
</dbReference>
<evidence type="ECO:0000256" key="4">
    <source>
        <dbReference type="ARBA" id="ARBA00022827"/>
    </source>
</evidence>
<comment type="cofactor">
    <cofactor evidence="1 6">
        <name>FAD</name>
        <dbReference type="ChEBI" id="CHEBI:57692"/>
    </cofactor>
</comment>
<proteinExistence type="inferred from homology"/>
<evidence type="ECO:0000256" key="1">
    <source>
        <dbReference type="ARBA" id="ARBA00001974"/>
    </source>
</evidence>
<evidence type="ECO:0000256" key="3">
    <source>
        <dbReference type="ARBA" id="ARBA00022630"/>
    </source>
</evidence>
<dbReference type="Proteomes" id="UP000305948">
    <property type="component" value="Unassembled WGS sequence"/>
</dbReference>
<dbReference type="PIRSF" id="PIRSF000137">
    <property type="entry name" value="Alcohol_oxidase"/>
    <property type="match status" value="1"/>
</dbReference>
<feature type="binding site" evidence="6">
    <location>
        <begin position="533"/>
        <end position="534"/>
    </location>
    <ligand>
        <name>FAD</name>
        <dbReference type="ChEBI" id="CHEBI:57692"/>
    </ligand>
</feature>
<keyword evidence="4 6" id="KW-0274">FAD</keyword>
<dbReference type="OrthoDB" id="269227at2759"/>
<dbReference type="Pfam" id="PF05199">
    <property type="entry name" value="GMC_oxred_C"/>
    <property type="match status" value="1"/>
</dbReference>
<evidence type="ECO:0000256" key="6">
    <source>
        <dbReference type="PIRSR" id="PIRSR000137-2"/>
    </source>
</evidence>
<dbReference type="GO" id="GO:0050660">
    <property type="term" value="F:flavin adenine dinucleotide binding"/>
    <property type="evidence" value="ECO:0007669"/>
    <property type="project" value="InterPro"/>
</dbReference>
<evidence type="ECO:0000259" key="7">
    <source>
        <dbReference type="PROSITE" id="PS00624"/>
    </source>
</evidence>
<accession>A0A5C3NBB8</accession>
<dbReference type="InterPro" id="IPR012132">
    <property type="entry name" value="GMC_OxRdtase"/>
</dbReference>
<dbReference type="PANTHER" id="PTHR11552">
    <property type="entry name" value="GLUCOSE-METHANOL-CHOLINE GMC OXIDOREDUCTASE"/>
    <property type="match status" value="1"/>
</dbReference>
<dbReference type="InterPro" id="IPR000172">
    <property type="entry name" value="GMC_OxRdtase_N"/>
</dbReference>